<protein>
    <submittedName>
        <fullName evidence="2">Helix-turn-helix domain-containing protein</fullName>
    </submittedName>
</protein>
<sequence>MEENFEAIMAEEDAIAYVQSMALRILREKKMKKTELAKRMGVSPAYITQILTEAEPQNLSIRKVVNLFFALGEPIEFSCELIRRMDAKGYEKKLRNKAMFERNEGFGAWCPANADDVMSGLVAA</sequence>
<accession>A0ABW1S685</accession>
<dbReference type="SUPFAM" id="SSF47413">
    <property type="entry name" value="lambda repressor-like DNA-binding domains"/>
    <property type="match status" value="1"/>
</dbReference>
<dbReference type="Proteomes" id="UP001596303">
    <property type="component" value="Unassembled WGS sequence"/>
</dbReference>
<comment type="caution">
    <text evidence="2">The sequence shown here is derived from an EMBL/GenBank/DDBJ whole genome shotgun (WGS) entry which is preliminary data.</text>
</comment>
<evidence type="ECO:0000259" key="1">
    <source>
        <dbReference type="Pfam" id="PF01381"/>
    </source>
</evidence>
<dbReference type="Pfam" id="PF01381">
    <property type="entry name" value="HTH_3"/>
    <property type="match status" value="1"/>
</dbReference>
<organism evidence="2 3">
    <name type="scientific">Ponticaulis profundi</name>
    <dbReference type="NCBI Taxonomy" id="2665222"/>
    <lineage>
        <taxon>Bacteria</taxon>
        <taxon>Pseudomonadati</taxon>
        <taxon>Pseudomonadota</taxon>
        <taxon>Alphaproteobacteria</taxon>
        <taxon>Hyphomonadales</taxon>
        <taxon>Hyphomonadaceae</taxon>
        <taxon>Ponticaulis</taxon>
    </lineage>
</organism>
<evidence type="ECO:0000313" key="2">
    <source>
        <dbReference type="EMBL" id="MFC6197168.1"/>
    </source>
</evidence>
<dbReference type="CDD" id="cd00093">
    <property type="entry name" value="HTH_XRE"/>
    <property type="match status" value="1"/>
</dbReference>
<keyword evidence="3" id="KW-1185">Reference proteome</keyword>
<dbReference type="InterPro" id="IPR001387">
    <property type="entry name" value="Cro/C1-type_HTH"/>
</dbReference>
<dbReference type="Gene3D" id="1.10.260.40">
    <property type="entry name" value="lambda repressor-like DNA-binding domains"/>
    <property type="match status" value="1"/>
</dbReference>
<dbReference type="RefSeq" id="WP_377375660.1">
    <property type="nucleotide sequence ID" value="NZ_JBHSSW010000004.1"/>
</dbReference>
<reference evidence="3" key="1">
    <citation type="journal article" date="2019" name="Int. J. Syst. Evol. Microbiol.">
        <title>The Global Catalogue of Microorganisms (GCM) 10K type strain sequencing project: providing services to taxonomists for standard genome sequencing and annotation.</title>
        <authorList>
            <consortium name="The Broad Institute Genomics Platform"/>
            <consortium name="The Broad Institute Genome Sequencing Center for Infectious Disease"/>
            <person name="Wu L."/>
            <person name="Ma J."/>
        </authorList>
    </citation>
    <scope>NUCLEOTIDE SEQUENCE [LARGE SCALE GENOMIC DNA]</scope>
    <source>
        <strain evidence="3">CGMCC-1.15741</strain>
    </source>
</reference>
<dbReference type="EMBL" id="JBHSSW010000004">
    <property type="protein sequence ID" value="MFC6197168.1"/>
    <property type="molecule type" value="Genomic_DNA"/>
</dbReference>
<name>A0ABW1S685_9PROT</name>
<proteinExistence type="predicted"/>
<feature type="domain" description="HTH cro/C1-type" evidence="1">
    <location>
        <begin position="24"/>
        <end position="65"/>
    </location>
</feature>
<evidence type="ECO:0000313" key="3">
    <source>
        <dbReference type="Proteomes" id="UP001596303"/>
    </source>
</evidence>
<gene>
    <name evidence="2" type="ORF">ACFQDM_03720</name>
</gene>
<dbReference type="InterPro" id="IPR010982">
    <property type="entry name" value="Lambda_DNA-bd_dom_sf"/>
</dbReference>